<accession>A0A6P3ZZL8</accession>
<keyword evidence="3" id="KW-1185">Reference proteome</keyword>
<organism evidence="3 4">
    <name type="scientific">Ziziphus jujuba</name>
    <name type="common">Chinese jujube</name>
    <name type="synonym">Ziziphus sativa</name>
    <dbReference type="NCBI Taxonomy" id="326968"/>
    <lineage>
        <taxon>Eukaryota</taxon>
        <taxon>Viridiplantae</taxon>
        <taxon>Streptophyta</taxon>
        <taxon>Embryophyta</taxon>
        <taxon>Tracheophyta</taxon>
        <taxon>Spermatophyta</taxon>
        <taxon>Magnoliopsida</taxon>
        <taxon>eudicotyledons</taxon>
        <taxon>Gunneridae</taxon>
        <taxon>Pentapetalae</taxon>
        <taxon>rosids</taxon>
        <taxon>fabids</taxon>
        <taxon>Rosales</taxon>
        <taxon>Rhamnaceae</taxon>
        <taxon>Paliureae</taxon>
        <taxon>Ziziphus</taxon>
    </lineage>
</organism>
<dbReference type="InterPro" id="IPR013187">
    <property type="entry name" value="F-box-assoc_dom_typ3"/>
</dbReference>
<dbReference type="InterPro" id="IPR050796">
    <property type="entry name" value="SCF_F-box_component"/>
</dbReference>
<evidence type="ECO:0000259" key="2">
    <source>
        <dbReference type="PROSITE" id="PS50181"/>
    </source>
</evidence>
<dbReference type="Pfam" id="PF08268">
    <property type="entry name" value="FBA_3"/>
    <property type="match status" value="1"/>
</dbReference>
<evidence type="ECO:0000256" key="1">
    <source>
        <dbReference type="SAM" id="MobiDB-lite"/>
    </source>
</evidence>
<dbReference type="InterPro" id="IPR036047">
    <property type="entry name" value="F-box-like_dom_sf"/>
</dbReference>
<dbReference type="SUPFAM" id="SSF81383">
    <property type="entry name" value="F-box domain"/>
    <property type="match status" value="1"/>
</dbReference>
<protein>
    <submittedName>
        <fullName evidence="4">F-box protein At3g07870</fullName>
    </submittedName>
</protein>
<name>A0A6P3ZZL8_ZIZJJ</name>
<dbReference type="PANTHER" id="PTHR31672:SF2">
    <property type="entry name" value="F-BOX DOMAIN-CONTAINING PROTEIN"/>
    <property type="match status" value="1"/>
</dbReference>
<dbReference type="AlphaFoldDB" id="A0A6P3ZZL8"/>
<reference evidence="4" key="1">
    <citation type="submission" date="2025-08" db="UniProtKB">
        <authorList>
            <consortium name="RefSeq"/>
        </authorList>
    </citation>
    <scope>IDENTIFICATION</scope>
    <source>
        <tissue evidence="4">Seedling</tissue>
    </source>
</reference>
<evidence type="ECO:0000313" key="4">
    <source>
        <dbReference type="RefSeq" id="XP_015881032.3"/>
    </source>
</evidence>
<proteinExistence type="predicted"/>
<feature type="domain" description="F-box" evidence="2">
    <location>
        <begin position="25"/>
        <end position="75"/>
    </location>
</feature>
<dbReference type="Pfam" id="PF12937">
    <property type="entry name" value="F-box-like"/>
    <property type="match status" value="1"/>
</dbReference>
<dbReference type="KEGG" id="zju:107416991"/>
<dbReference type="Proteomes" id="UP001652623">
    <property type="component" value="Chromosome 4"/>
</dbReference>
<dbReference type="RefSeq" id="XP_015881032.3">
    <property type="nucleotide sequence ID" value="XM_016025546.4"/>
</dbReference>
<feature type="compositionally biased region" description="Basic and acidic residues" evidence="1">
    <location>
        <begin position="1"/>
        <end position="16"/>
    </location>
</feature>
<sequence>MNPHCEAKRNKKNNKEEQDDEIESTKTFQTLPPEIIVNVLSRLPISSLVQFKYTCRAWSMLAQDPNLLHDLWNSHIASQSNNNMCLIFHCDFPIRNHLYFLDFPSEHNSSSDYKQTVKRIRTPFSDSMPEYDLVGSCNGFLCLSDSLYSNSVYIYNPFKRDCIELPKTVHYPNQDVVYGFGCHSEIREYKVVKIIYCRKVNRGQHDHHRYTVPPSDVQIFTLGDSNWRSLGKVHHHLVQWPEPVLVNGRLHWLTKVQRNLLDCAIISLDLADEQFRVVPKPDHDDDEDDEEDDVLKRSCSHLMVLRGCLAAVFQCSNRTLEIWVMKEYDVKESWVMEFNIPIQMLQEPELEVNPCFKISKLAGKKSCFRVLCMLNKSEILLEYKSRVLIAYNPDSEKFRNVVFEGMPKWFQIAVHVGNFNAIGTFY</sequence>
<gene>
    <name evidence="4" type="primary">LOC107416991</name>
</gene>
<dbReference type="InterPro" id="IPR017451">
    <property type="entry name" value="F-box-assoc_interact_dom"/>
</dbReference>
<dbReference type="Gene3D" id="1.20.1280.50">
    <property type="match status" value="1"/>
</dbReference>
<evidence type="ECO:0000313" key="3">
    <source>
        <dbReference type="Proteomes" id="UP001652623"/>
    </source>
</evidence>
<dbReference type="NCBIfam" id="TIGR01640">
    <property type="entry name" value="F_box_assoc_1"/>
    <property type="match status" value="1"/>
</dbReference>
<feature type="region of interest" description="Disordered" evidence="1">
    <location>
        <begin position="1"/>
        <end position="25"/>
    </location>
</feature>
<dbReference type="SMART" id="SM00256">
    <property type="entry name" value="FBOX"/>
    <property type="match status" value="1"/>
</dbReference>
<dbReference type="InterPro" id="IPR001810">
    <property type="entry name" value="F-box_dom"/>
</dbReference>
<dbReference type="PROSITE" id="PS50181">
    <property type="entry name" value="FBOX"/>
    <property type="match status" value="1"/>
</dbReference>
<dbReference type="GeneID" id="107416991"/>
<dbReference type="FunCoup" id="A0A6P3ZZL8">
    <property type="interactions" value="429"/>
</dbReference>
<dbReference type="PANTHER" id="PTHR31672">
    <property type="entry name" value="BNACNNG10540D PROTEIN"/>
    <property type="match status" value="1"/>
</dbReference>
<dbReference type="InParanoid" id="A0A6P3ZZL8"/>